<evidence type="ECO:0000313" key="1">
    <source>
        <dbReference type="EMBL" id="ABP01110.1"/>
    </source>
</evidence>
<evidence type="ECO:0000313" key="2">
    <source>
        <dbReference type="Proteomes" id="UP000000553"/>
    </source>
</evidence>
<sequence>MRFGALNKLFLKGNSHFEFRLGYHKKLLEHLVAREFLVTKNINSITCWFGIFNPKSQYFFIALPINYKNKIKWFFEKNTVFFNIKKHPISLQNWIGILNFLRFLLFNFR</sequence>
<reference evidence="1 2" key="1">
    <citation type="journal article" date="2005" name="J. Bacteriol.">
        <title>Swine and poultry pathogens: the complete genome sequences of two strains of Mycoplasma hyopneumoniae and a strain of Mycoplasma synoviae.</title>
        <authorList>
            <person name="Vasconcelos A.T."/>
            <person name="Ferreira H.B."/>
            <person name="Bizarro C.V."/>
            <person name="Bonatto S.L."/>
            <person name="Carvalho M.O."/>
            <person name="Pinto P.M."/>
            <person name="Almeida D.F."/>
            <person name="Almeida L.G."/>
            <person name="Almeida R."/>
            <person name="Alves-Filho L."/>
            <person name="Assuncao E.N."/>
            <person name="Azevedo V.A."/>
            <person name="Bogo M.R."/>
            <person name="Brigido M.M."/>
            <person name="Brocchi M."/>
            <person name="Burity H.A."/>
            <person name="Camargo A.A."/>
            <person name="Camargo S.S."/>
            <person name="Carepo M.S."/>
            <person name="Carraro D.M."/>
            <person name="de Mattos Cascardo J.C."/>
            <person name="Castro L.A."/>
            <person name="Cavalcanti G."/>
            <person name="Chemale G."/>
            <person name="Collevatti R.G."/>
            <person name="Cunha C.W."/>
            <person name="Dallagiovanna B."/>
            <person name="Dambros B.P."/>
            <person name="Dellagostin O.A."/>
            <person name="Falcao C."/>
            <person name="Fantinatti-Garboggini F."/>
            <person name="Felipe M.S."/>
            <person name="Fiorentin L."/>
            <person name="Franco G.R."/>
            <person name="Freitas N.S."/>
            <person name="Frias D."/>
            <person name="Grangeiro T.B."/>
            <person name="Grisard E.C."/>
            <person name="Guimaraes C.T."/>
            <person name="Hungria M."/>
            <person name="Jardim S.N."/>
            <person name="Krieger M.A."/>
            <person name="Laurino J.P."/>
            <person name="Lima L.F."/>
            <person name="Lopes M.I."/>
            <person name="Loreto E.L."/>
            <person name="Madeira H.M."/>
            <person name="Manfio G.P."/>
            <person name="Maranhao A.Q."/>
            <person name="Martinkovics C.T."/>
            <person name="Medeiros S.R."/>
            <person name="Moreira M.A."/>
            <person name="Neiva M."/>
            <person name="Ramalho-Neto C.E."/>
            <person name="Nicolas M.F."/>
            <person name="Oliveira S.C."/>
            <person name="Paixao R.F."/>
            <person name="Pedrosa F.O."/>
            <person name="Pena S.D."/>
            <person name="Pereira M."/>
            <person name="Pereira-Ferrari L."/>
            <person name="Piffer I."/>
            <person name="Pinto L.S."/>
            <person name="Potrich D.P."/>
            <person name="Salim A.C."/>
            <person name="Santos F.R."/>
            <person name="Schmitt R."/>
            <person name="Schneider M.P."/>
            <person name="Schrank A."/>
            <person name="Schrank I.S."/>
            <person name="Schuck A.F."/>
            <person name="Seuanez H.N."/>
            <person name="Silva D.W."/>
            <person name="Silva R."/>
            <person name="Silva S.C."/>
            <person name="Soares C.M."/>
            <person name="Souza K.R."/>
            <person name="Souza R.C."/>
            <person name="Staats C.C."/>
            <person name="Steffens M.B."/>
            <person name="Teixeira S.M."/>
            <person name="Urmenyi T.P."/>
            <person name="Vainstein M.H."/>
            <person name="Zuccherato L.W."/>
            <person name="Simpson A.J."/>
            <person name="Zaha A."/>
        </authorList>
    </citation>
    <scope>NUCLEOTIDE SEQUENCE [LARGE SCALE GENOMIC DNA]</scope>
    <source>
        <strain evidence="1 2">7448</strain>
    </source>
</reference>
<dbReference type="Proteomes" id="UP000000553">
    <property type="component" value="Chromosome"/>
</dbReference>
<accession>A4Q7W2</accession>
<dbReference type="AlphaFoldDB" id="A4Q7W2"/>
<name>A4Q7W2_MESH7</name>
<organism evidence="1 2">
    <name type="scientific">Mesomycoplasma hyopneumoniae (strain 7448)</name>
    <name type="common">Mycoplasma hyopneumoniae</name>
    <dbReference type="NCBI Taxonomy" id="262722"/>
    <lineage>
        <taxon>Bacteria</taxon>
        <taxon>Bacillati</taxon>
        <taxon>Mycoplasmatota</taxon>
        <taxon>Mycoplasmoidales</taxon>
        <taxon>Metamycoplasmataceae</taxon>
        <taxon>Mesomycoplasma</taxon>
    </lineage>
</organism>
<proteinExistence type="predicted"/>
<gene>
    <name evidence="1" type="ordered locus">MHP7448_0695</name>
</gene>
<protein>
    <submittedName>
        <fullName evidence="1">Uncharacterized protein</fullName>
    </submittedName>
</protein>
<dbReference type="HOGENOM" id="CLU_2180921_0_0_14"/>
<dbReference type="KEGG" id="mhp:MHP7448_0695"/>
<dbReference type="EMBL" id="AE017244">
    <property type="protein sequence ID" value="ABP01110.1"/>
    <property type="molecule type" value="Genomic_DNA"/>
</dbReference>